<sequence>MTSLLSSRIEPVPPGQASWACPLYQRTSLGGSTSTFVLALVVHKAACPGLFSLGMDSRSTPGRSFAKCPSRVLTQLHCTSLCEPCSHPAMAMW</sequence>
<accession>A0A1Y2HZ17</accession>
<dbReference type="Proteomes" id="UP000193411">
    <property type="component" value="Unassembled WGS sequence"/>
</dbReference>
<organism evidence="2 4">
    <name type="scientific">Catenaria anguillulae PL171</name>
    <dbReference type="NCBI Taxonomy" id="765915"/>
    <lineage>
        <taxon>Eukaryota</taxon>
        <taxon>Fungi</taxon>
        <taxon>Fungi incertae sedis</taxon>
        <taxon>Blastocladiomycota</taxon>
        <taxon>Blastocladiomycetes</taxon>
        <taxon>Blastocladiales</taxon>
        <taxon>Catenariaceae</taxon>
        <taxon>Catenaria</taxon>
    </lineage>
</organism>
<evidence type="ECO:0000313" key="3">
    <source>
        <dbReference type="EMBL" id="ORZ41248.1"/>
    </source>
</evidence>
<name>A0A1Y2HZ17_9FUNG</name>
<protein>
    <submittedName>
        <fullName evidence="2">Uncharacterized protein</fullName>
    </submittedName>
</protein>
<evidence type="ECO:0000313" key="2">
    <source>
        <dbReference type="EMBL" id="ORZ39838.1"/>
    </source>
</evidence>
<dbReference type="AlphaFoldDB" id="A0A1Y2HZ17"/>
<reference evidence="2 4" key="1">
    <citation type="submission" date="2016-07" db="EMBL/GenBank/DDBJ databases">
        <title>Pervasive Adenine N6-methylation of Active Genes in Fungi.</title>
        <authorList>
            <consortium name="DOE Joint Genome Institute"/>
            <person name="Mondo S.J."/>
            <person name="Dannebaum R.O."/>
            <person name="Kuo R.C."/>
            <person name="Labutti K."/>
            <person name="Haridas S."/>
            <person name="Kuo A."/>
            <person name="Salamov A."/>
            <person name="Ahrendt S.R."/>
            <person name="Lipzen A."/>
            <person name="Sullivan W."/>
            <person name="Andreopoulos W.B."/>
            <person name="Clum A."/>
            <person name="Lindquist E."/>
            <person name="Daum C."/>
            <person name="Ramamoorthy G.K."/>
            <person name="Gryganskyi A."/>
            <person name="Culley D."/>
            <person name="Magnuson J.K."/>
            <person name="James T.Y."/>
            <person name="O'Malley M.A."/>
            <person name="Stajich J.E."/>
            <person name="Spatafora J.W."/>
            <person name="Visel A."/>
            <person name="Grigoriev I.V."/>
        </authorList>
    </citation>
    <scope>NUCLEOTIDE SEQUENCE [LARGE SCALE GENOMIC DNA]</scope>
    <source>
        <strain evidence="2 4">PL171</strain>
    </source>
</reference>
<dbReference type="EMBL" id="MCFL01000004">
    <property type="protein sequence ID" value="ORZ39838.1"/>
    <property type="molecule type" value="Genomic_DNA"/>
</dbReference>
<dbReference type="EMBL" id="MCFL01000001">
    <property type="protein sequence ID" value="ORZ41248.1"/>
    <property type="molecule type" value="Genomic_DNA"/>
</dbReference>
<proteinExistence type="predicted"/>
<comment type="caution">
    <text evidence="2">The sequence shown here is derived from an EMBL/GenBank/DDBJ whole genome shotgun (WGS) entry which is preliminary data.</text>
</comment>
<keyword evidence="4" id="KW-1185">Reference proteome</keyword>
<gene>
    <name evidence="3" type="ORF">BCR44DRAFT_1422444</name>
    <name evidence="2" type="ORF">BCR44DRAFT_1425732</name>
    <name evidence="1" type="ORF">BCR44DRAFT_1433675</name>
</gene>
<evidence type="ECO:0000313" key="1">
    <source>
        <dbReference type="EMBL" id="ORZ35868.1"/>
    </source>
</evidence>
<dbReference type="EMBL" id="MCFL01000020">
    <property type="protein sequence ID" value="ORZ35868.1"/>
    <property type="molecule type" value="Genomic_DNA"/>
</dbReference>
<evidence type="ECO:0000313" key="4">
    <source>
        <dbReference type="Proteomes" id="UP000193411"/>
    </source>
</evidence>